<dbReference type="Proteomes" id="UP000242146">
    <property type="component" value="Unassembled WGS sequence"/>
</dbReference>
<protein>
    <recommendedName>
        <fullName evidence="3">glucan endo-1,3-beta-D-glucosidase</fullName>
        <ecNumber evidence="3">3.2.1.39</ecNumber>
    </recommendedName>
</protein>
<name>A0A1X2GRG6_9FUNG</name>
<dbReference type="GO" id="GO:0071555">
    <property type="term" value="P:cell wall organization"/>
    <property type="evidence" value="ECO:0007669"/>
    <property type="project" value="UniProtKB-KW"/>
</dbReference>
<dbReference type="Pfam" id="PF17652">
    <property type="entry name" value="Glyco_hydro81C"/>
    <property type="match status" value="1"/>
</dbReference>
<dbReference type="Pfam" id="PF03639">
    <property type="entry name" value="Glyco_hydro_81"/>
    <property type="match status" value="1"/>
</dbReference>
<dbReference type="PANTHER" id="PTHR31983:SF0">
    <property type="entry name" value="GLUCAN ENDO-1,3-BETA-D-GLUCOSIDASE 2"/>
    <property type="match status" value="1"/>
</dbReference>
<evidence type="ECO:0000256" key="1">
    <source>
        <dbReference type="ARBA" id="ARBA00000382"/>
    </source>
</evidence>
<keyword evidence="8" id="KW-0624">Polysaccharide degradation</keyword>
<dbReference type="PROSITE" id="PS52008">
    <property type="entry name" value="GH81"/>
    <property type="match status" value="1"/>
</dbReference>
<evidence type="ECO:0000256" key="5">
    <source>
        <dbReference type="ARBA" id="ARBA00023277"/>
    </source>
</evidence>
<dbReference type="InterPro" id="IPR040451">
    <property type="entry name" value="GH81_N"/>
</dbReference>
<evidence type="ECO:0000256" key="2">
    <source>
        <dbReference type="ARBA" id="ARBA00010730"/>
    </source>
</evidence>
<dbReference type="Gene3D" id="1.20.5.420">
    <property type="entry name" value="Immunoglobulin FC, subunit C"/>
    <property type="match status" value="1"/>
</dbReference>
<evidence type="ECO:0000313" key="12">
    <source>
        <dbReference type="Proteomes" id="UP000242146"/>
    </source>
</evidence>
<evidence type="ECO:0000313" key="11">
    <source>
        <dbReference type="EMBL" id="ORX59683.1"/>
    </source>
</evidence>
<keyword evidence="12" id="KW-1185">Reference proteome</keyword>
<keyword evidence="4 11" id="KW-0378">Hydrolase</keyword>
<keyword evidence="5" id="KW-0119">Carbohydrate metabolism</keyword>
<evidence type="ECO:0000256" key="3">
    <source>
        <dbReference type="ARBA" id="ARBA00012780"/>
    </source>
</evidence>
<dbReference type="Gene3D" id="2.70.98.30">
    <property type="entry name" value="Golgi alpha-mannosidase II, domain 4"/>
    <property type="match status" value="1"/>
</dbReference>
<keyword evidence="7" id="KW-0961">Cell wall biogenesis/degradation</keyword>
<evidence type="ECO:0000256" key="6">
    <source>
        <dbReference type="ARBA" id="ARBA00023295"/>
    </source>
</evidence>
<dbReference type="InterPro" id="IPR005200">
    <property type="entry name" value="Endo-beta-glucanase"/>
</dbReference>
<dbReference type="STRING" id="101127.A0A1X2GRG6"/>
<sequence>MSQIEALPGPIEKRNADDTPLPTVFPVVSHPFQPNYTSLEKIAPTNAWITNLFFSSVNNQAPTSPDPYILRVLDTVAGGPLGLTVRQSQQKTVGSYPSMNDLPAASAGFMINDPVVDMRFSAKEWVGHDADVRPQVTDWDHLSAQLRLSISNDGGHVDFPLTRGMVYITSQYHALTPLFFSQRAILSVTSEHGSMTGQQFTVSLNDGSVYRLYSLGSPITWQLVDENQFEAISPFTGTIRLAKLPDPSHLSLLDAHVSVWPVHGKITYTANSYRIDWNTEGSDTVDPLIYAYPHHQHSMINMRSTDLQLNSSTKGAMRAIIGKSWTMNEAVDQTNQVTWFPPNSHPEPSAVHDILETLADEIDNSDYDQDTNKTDNYFSGKALQKYALMAMILNRPDLTDLRNPELAKTSLDRLKLAFSPFLDNRQQHPYVFDTEYHGVVALSGLPQSLGGSGDPSADFGHSYYNDHHYHHGYLVVTAAIIHWLDPAWRADEIIPWTNALIRDVNAPEDDLLFAPFRNWDWFAGHSWAGGLKIDGALDGKDQESIPEAVNFYWGAKLWGIATDNVALQELTNLQLSILKRATYEYFWLLDSNQNYPPGFVENKVVGVYFEQKIDYTTYFGRHAEYIHGIQQLPMTPMLADGFKTIDFVQEEWDQKLASVASGIQNRWAGVVYLNYALINPTDAYQALRKVDLDDGQSRSYSLYIASTRSGFQRRALSKMVSGSSAADEMDEENDTYGETSDLSDHFIETWDDDQTSQRRIIDITRNHHDDRFNGY</sequence>
<feature type="domain" description="Glycosyl hydrolase family 81 N-terminal" evidence="9">
    <location>
        <begin position="30"/>
        <end position="332"/>
    </location>
</feature>
<dbReference type="EMBL" id="MCGT01000005">
    <property type="protein sequence ID" value="ORX59683.1"/>
    <property type="molecule type" value="Genomic_DNA"/>
</dbReference>
<evidence type="ECO:0000259" key="9">
    <source>
        <dbReference type="Pfam" id="PF03639"/>
    </source>
</evidence>
<evidence type="ECO:0000256" key="7">
    <source>
        <dbReference type="ARBA" id="ARBA00023316"/>
    </source>
</evidence>
<comment type="catalytic activity">
    <reaction evidence="1">
        <text>Hydrolysis of (1-&gt;3)-beta-D-glucosidic linkages in (1-&gt;3)-beta-D-glucans.</text>
        <dbReference type="EC" id="3.2.1.39"/>
    </reaction>
</comment>
<reference evidence="11 12" key="1">
    <citation type="submission" date="2016-07" db="EMBL/GenBank/DDBJ databases">
        <title>Pervasive Adenine N6-methylation of Active Genes in Fungi.</title>
        <authorList>
            <consortium name="DOE Joint Genome Institute"/>
            <person name="Mondo S.J."/>
            <person name="Dannebaum R.O."/>
            <person name="Kuo R.C."/>
            <person name="Labutti K."/>
            <person name="Haridas S."/>
            <person name="Kuo A."/>
            <person name="Salamov A."/>
            <person name="Ahrendt S.R."/>
            <person name="Lipzen A."/>
            <person name="Sullivan W."/>
            <person name="Andreopoulos W.B."/>
            <person name="Clum A."/>
            <person name="Lindquist E."/>
            <person name="Daum C."/>
            <person name="Ramamoorthy G.K."/>
            <person name="Gryganskyi A."/>
            <person name="Culley D."/>
            <person name="Magnuson J.K."/>
            <person name="James T.Y."/>
            <person name="O'Malley M.A."/>
            <person name="Stajich J.E."/>
            <person name="Spatafora J.W."/>
            <person name="Visel A."/>
            <person name="Grigoriev I.V."/>
        </authorList>
    </citation>
    <scope>NUCLEOTIDE SEQUENCE [LARGE SCALE GENOMIC DNA]</scope>
    <source>
        <strain evidence="11 12">NRRL 3301</strain>
    </source>
</reference>
<evidence type="ECO:0000256" key="4">
    <source>
        <dbReference type="ARBA" id="ARBA00022801"/>
    </source>
</evidence>
<dbReference type="InterPro" id="IPR040720">
    <property type="entry name" value="GH81_C"/>
</dbReference>
<dbReference type="GO" id="GO:0052861">
    <property type="term" value="F:endo-1,3(4)-beta-glucanase activity"/>
    <property type="evidence" value="ECO:0007669"/>
    <property type="project" value="InterPro"/>
</dbReference>
<gene>
    <name evidence="11" type="ORF">DM01DRAFT_1317830</name>
</gene>
<dbReference type="PANTHER" id="PTHR31983">
    <property type="entry name" value="ENDO-1,3(4)-BETA-GLUCANASE 1"/>
    <property type="match status" value="1"/>
</dbReference>
<evidence type="ECO:0000259" key="10">
    <source>
        <dbReference type="Pfam" id="PF17652"/>
    </source>
</evidence>
<dbReference type="OrthoDB" id="4473401at2759"/>
<proteinExistence type="inferred from homology"/>
<organism evidence="11 12">
    <name type="scientific">Hesseltinella vesiculosa</name>
    <dbReference type="NCBI Taxonomy" id="101127"/>
    <lineage>
        <taxon>Eukaryota</taxon>
        <taxon>Fungi</taxon>
        <taxon>Fungi incertae sedis</taxon>
        <taxon>Mucoromycota</taxon>
        <taxon>Mucoromycotina</taxon>
        <taxon>Mucoromycetes</taxon>
        <taxon>Mucorales</taxon>
        <taxon>Cunninghamellaceae</taxon>
        <taxon>Hesseltinella</taxon>
    </lineage>
</organism>
<dbReference type="EC" id="3.2.1.39" evidence="3"/>
<dbReference type="AlphaFoldDB" id="A0A1X2GRG6"/>
<dbReference type="Gene3D" id="1.10.287.1170">
    <property type="entry name" value="glycoside hydrolase family 81 endo-[beta] glucanase"/>
    <property type="match status" value="1"/>
</dbReference>
<accession>A0A1X2GRG6</accession>
<feature type="domain" description="Glycosyl hydrolase family 81 C-terminal" evidence="10">
    <location>
        <begin position="350"/>
        <end position="702"/>
    </location>
</feature>
<comment type="similarity">
    <text evidence="2">Belongs to the glycosyl hydrolase 81 family.</text>
</comment>
<comment type="caution">
    <text evidence="11">The sequence shown here is derived from an EMBL/GenBank/DDBJ whole genome shotgun (WGS) entry which is preliminary data.</text>
</comment>
<dbReference type="GO" id="GO:0000272">
    <property type="term" value="P:polysaccharide catabolic process"/>
    <property type="evidence" value="ECO:0007669"/>
    <property type="project" value="UniProtKB-KW"/>
</dbReference>
<evidence type="ECO:0000256" key="8">
    <source>
        <dbReference type="ARBA" id="ARBA00023326"/>
    </source>
</evidence>
<dbReference type="GO" id="GO:0042973">
    <property type="term" value="F:glucan endo-1,3-beta-D-glucosidase activity"/>
    <property type="evidence" value="ECO:0007669"/>
    <property type="project" value="UniProtKB-EC"/>
</dbReference>
<keyword evidence="6" id="KW-0326">Glycosidase</keyword>